<dbReference type="GO" id="GO:0016491">
    <property type="term" value="F:oxidoreductase activity"/>
    <property type="evidence" value="ECO:0007669"/>
    <property type="project" value="InterPro"/>
</dbReference>
<dbReference type="PANTHER" id="PTHR43563">
    <property type="entry name" value="AMINE OXIDASE"/>
    <property type="match status" value="1"/>
</dbReference>
<feature type="domain" description="Amine oxidase" evidence="2">
    <location>
        <begin position="11"/>
        <end position="116"/>
    </location>
</feature>
<name>A0A6C0EUV4_9ZZZZ</name>
<organism evidence="3">
    <name type="scientific">viral metagenome</name>
    <dbReference type="NCBI Taxonomy" id="1070528"/>
    <lineage>
        <taxon>unclassified sequences</taxon>
        <taxon>metagenomes</taxon>
        <taxon>organismal metagenomes</taxon>
    </lineage>
</organism>
<protein>
    <recommendedName>
        <fullName evidence="2">Amine oxidase domain-containing protein</fullName>
    </recommendedName>
</protein>
<dbReference type="AlphaFoldDB" id="A0A6C0EUV4"/>
<dbReference type="Pfam" id="PF01593">
    <property type="entry name" value="Amino_oxidase"/>
    <property type="match status" value="1"/>
</dbReference>
<sequence>MYDIAIIGGGISGLYCALKLNKKNNIVLFESDRIGGRIYTHTNPTYEIGAGRFNNSHKILVSLIKKYDLETYKMSPYADYIHKDHTISLIKDSQRYIDNCMKYILNTTTINEKLRTITFFAHCVNLLGNDNATILSYVYGYYSEFHILNAFDAIKLFDTYHIYYGLKNGMYSLCESILKDIRRLK</sequence>
<reference evidence="3" key="1">
    <citation type="journal article" date="2020" name="Nature">
        <title>Giant virus diversity and host interactions through global metagenomics.</title>
        <authorList>
            <person name="Schulz F."/>
            <person name="Roux S."/>
            <person name="Paez-Espino D."/>
            <person name="Jungbluth S."/>
            <person name="Walsh D.A."/>
            <person name="Denef V.J."/>
            <person name="McMahon K.D."/>
            <person name="Konstantinidis K.T."/>
            <person name="Eloe-Fadrosh E.A."/>
            <person name="Kyrpides N.C."/>
            <person name="Woyke T."/>
        </authorList>
    </citation>
    <scope>NUCLEOTIDE SEQUENCE</scope>
    <source>
        <strain evidence="3">GVMAG-M-3300009159-65</strain>
    </source>
</reference>
<dbReference type="InterPro" id="IPR050703">
    <property type="entry name" value="Flavin_MAO"/>
</dbReference>
<dbReference type="InterPro" id="IPR002937">
    <property type="entry name" value="Amino_oxidase"/>
</dbReference>
<dbReference type="Gene3D" id="3.50.50.60">
    <property type="entry name" value="FAD/NAD(P)-binding domain"/>
    <property type="match status" value="1"/>
</dbReference>
<accession>A0A6C0EUV4</accession>
<evidence type="ECO:0000256" key="1">
    <source>
        <dbReference type="ARBA" id="ARBA00005995"/>
    </source>
</evidence>
<proteinExistence type="inferred from homology"/>
<dbReference type="PANTHER" id="PTHR43563:SF1">
    <property type="entry name" value="AMINE OXIDASE [FLAVIN-CONTAINING] B"/>
    <property type="match status" value="1"/>
</dbReference>
<evidence type="ECO:0000313" key="3">
    <source>
        <dbReference type="EMBL" id="QHT32089.1"/>
    </source>
</evidence>
<comment type="similarity">
    <text evidence="1">Belongs to the flavin monoamine oxidase family.</text>
</comment>
<evidence type="ECO:0000259" key="2">
    <source>
        <dbReference type="Pfam" id="PF01593"/>
    </source>
</evidence>
<dbReference type="SUPFAM" id="SSF51905">
    <property type="entry name" value="FAD/NAD(P)-binding domain"/>
    <property type="match status" value="1"/>
</dbReference>
<dbReference type="InterPro" id="IPR036188">
    <property type="entry name" value="FAD/NAD-bd_sf"/>
</dbReference>
<dbReference type="EMBL" id="MN738930">
    <property type="protein sequence ID" value="QHT32089.1"/>
    <property type="molecule type" value="Genomic_DNA"/>
</dbReference>